<name>A0A640KZT3_LEITA</name>
<protein>
    <submittedName>
        <fullName evidence="2">Uncharacterized protein</fullName>
    </submittedName>
</protein>
<dbReference type="AlphaFoldDB" id="A0A640KZT3"/>
<proteinExistence type="predicted"/>
<dbReference type="VEuPathDB" id="TriTrypDB:LtaPh_3552100"/>
<dbReference type="Proteomes" id="UP000419144">
    <property type="component" value="Unassembled WGS sequence"/>
</dbReference>
<evidence type="ECO:0000256" key="1">
    <source>
        <dbReference type="SAM" id="SignalP"/>
    </source>
</evidence>
<reference evidence="2" key="1">
    <citation type="submission" date="2019-11" db="EMBL/GenBank/DDBJ databases">
        <title>Leishmania tarentolae CDS.</title>
        <authorList>
            <person name="Goto Y."/>
            <person name="Yamagishi J."/>
        </authorList>
    </citation>
    <scope>NUCLEOTIDE SEQUENCE [LARGE SCALE GENOMIC DNA]</scope>
    <source>
        <strain evidence="2">Parrot Tar II</strain>
    </source>
</reference>
<dbReference type="EMBL" id="BLBS01000056">
    <property type="protein sequence ID" value="GET93047.1"/>
    <property type="molecule type" value="Genomic_DNA"/>
</dbReference>
<feature type="chain" id="PRO_5024961309" evidence="1">
    <location>
        <begin position="19"/>
        <end position="268"/>
    </location>
</feature>
<evidence type="ECO:0000313" key="3">
    <source>
        <dbReference type="Proteomes" id="UP000419144"/>
    </source>
</evidence>
<sequence length="268" mass="28957">MHPFALLLVSLATGLMLAMPGQSADKCFVTDEAPSVPFGLELCYMHSHNACCLPGNDKDIQTAYEVLVPKGQGCVAGSHRIYTSLYALRQYLCLSCDPNEPSYRFESVKGDIVDGGLVPPSRNSVPGEQTWRICRSFLYGKEGTKKGLWGDNGSRYAECGIIVSSCMSTPVFNITTASFQSPSPSCPASNELIIPSIAFSGSPNPALKMLSMVTQTIPDFQIVIVDDSDPNYDYDKTPCFGRDTTVTVASASLSLWVSAVALTLLLWL</sequence>
<keyword evidence="3" id="KW-1185">Reference proteome</keyword>
<comment type="caution">
    <text evidence="2">The sequence shown here is derived from an EMBL/GenBank/DDBJ whole genome shotgun (WGS) entry which is preliminary data.</text>
</comment>
<keyword evidence="1" id="KW-0732">Signal</keyword>
<organism evidence="2 3">
    <name type="scientific">Leishmania tarentolae</name>
    <name type="common">Sauroleishmania tarentolae</name>
    <dbReference type="NCBI Taxonomy" id="5689"/>
    <lineage>
        <taxon>Eukaryota</taxon>
        <taxon>Discoba</taxon>
        <taxon>Euglenozoa</taxon>
        <taxon>Kinetoplastea</taxon>
        <taxon>Metakinetoplastina</taxon>
        <taxon>Trypanosomatida</taxon>
        <taxon>Trypanosomatidae</taxon>
        <taxon>Leishmaniinae</taxon>
        <taxon>Leishmania</taxon>
        <taxon>lizard Leishmania</taxon>
    </lineage>
</organism>
<dbReference type="OrthoDB" id="258686at2759"/>
<gene>
    <name evidence="2" type="ORF">LtaPh_3552100</name>
</gene>
<evidence type="ECO:0000313" key="2">
    <source>
        <dbReference type="EMBL" id="GET93047.1"/>
    </source>
</evidence>
<accession>A0A640KZT3</accession>
<feature type="signal peptide" evidence="1">
    <location>
        <begin position="1"/>
        <end position="18"/>
    </location>
</feature>